<dbReference type="InterPro" id="IPR009400">
    <property type="entry name" value="TFIIH_TTDA/Tfb5"/>
</dbReference>
<comment type="subcellular location">
    <subcellularLocation>
        <location evidence="2 9">Nucleus</location>
    </subcellularLocation>
</comment>
<dbReference type="Gene3D" id="3.30.70.1220">
    <property type="entry name" value="TFB5-like"/>
    <property type="match status" value="1"/>
</dbReference>
<keyword evidence="11" id="KW-1185">Reference proteome</keyword>
<keyword evidence="4 9" id="KW-0227">DNA damage</keyword>
<comment type="function">
    <text evidence="9">In NER, TFIIH acts by opening DNA around the lesion to allow the excision of the damaged oligonucleotide and its replacement by a new DNA fragment. In transcription, TFIIH has an essential role in transcription initiation. When the pre-initiation complex (PIC) has been established, TFIIH is required for promoter opening and promoter escape.</text>
</comment>
<evidence type="ECO:0000256" key="7">
    <source>
        <dbReference type="ARBA" id="ARBA00023204"/>
    </source>
</evidence>
<dbReference type="STRING" id="177199.A0A420YNF7"/>
<keyword evidence="8 9" id="KW-0539">Nucleus</keyword>
<organism evidence="10 11">
    <name type="scientific">Coniochaeta pulveracea</name>
    <dbReference type="NCBI Taxonomy" id="177199"/>
    <lineage>
        <taxon>Eukaryota</taxon>
        <taxon>Fungi</taxon>
        <taxon>Dikarya</taxon>
        <taxon>Ascomycota</taxon>
        <taxon>Pezizomycotina</taxon>
        <taxon>Sordariomycetes</taxon>
        <taxon>Sordariomycetidae</taxon>
        <taxon>Coniochaetales</taxon>
        <taxon>Coniochaetaceae</taxon>
        <taxon>Coniochaeta</taxon>
    </lineage>
</organism>
<dbReference type="OrthoDB" id="354at2759"/>
<comment type="subunit">
    <text evidence="9">Component of the 7-subunit TFIIH core complex.</text>
</comment>
<dbReference type="InterPro" id="IPR035935">
    <property type="entry name" value="TFB5-like_sf"/>
</dbReference>
<evidence type="ECO:0000256" key="5">
    <source>
        <dbReference type="ARBA" id="ARBA00023015"/>
    </source>
</evidence>
<keyword evidence="6 9" id="KW-0804">Transcription</keyword>
<reference evidence="10 11" key="1">
    <citation type="submission" date="2018-08" db="EMBL/GenBank/DDBJ databases">
        <title>Draft genome of the lignicolous fungus Coniochaeta pulveracea.</title>
        <authorList>
            <person name="Borstlap C.J."/>
            <person name="De Witt R.N."/>
            <person name="Botha A."/>
            <person name="Volschenk H."/>
        </authorList>
    </citation>
    <scope>NUCLEOTIDE SEQUENCE [LARGE SCALE GENOMIC DNA]</scope>
    <source>
        <strain evidence="10 11">CAB683</strain>
    </source>
</reference>
<proteinExistence type="inferred from homology"/>
<dbReference type="EMBL" id="QVQW01000001">
    <property type="protein sequence ID" value="RKU49447.1"/>
    <property type="molecule type" value="Genomic_DNA"/>
</dbReference>
<dbReference type="GO" id="GO:0005675">
    <property type="term" value="C:transcription factor TFIIH holo complex"/>
    <property type="evidence" value="ECO:0007669"/>
    <property type="project" value="TreeGrafter"/>
</dbReference>
<evidence type="ECO:0000256" key="9">
    <source>
        <dbReference type="RuleBase" id="RU368032"/>
    </source>
</evidence>
<dbReference type="GO" id="GO:0006367">
    <property type="term" value="P:transcription initiation at RNA polymerase II promoter"/>
    <property type="evidence" value="ECO:0007669"/>
    <property type="project" value="UniProtKB-UniRule"/>
</dbReference>
<evidence type="ECO:0000256" key="2">
    <source>
        <dbReference type="ARBA" id="ARBA00004123"/>
    </source>
</evidence>
<dbReference type="SUPFAM" id="SSF142897">
    <property type="entry name" value="TFB5-like"/>
    <property type="match status" value="1"/>
</dbReference>
<sequence>MPRAIRGVLIECEPAIKAIIVMLDRANNNFIVEDLDDTHLVVQESMLTLLKQQLDTELKGTQLPDELLDDSE</sequence>
<dbReference type="GO" id="GO:0000439">
    <property type="term" value="C:transcription factor TFIIH core complex"/>
    <property type="evidence" value="ECO:0007669"/>
    <property type="project" value="UniProtKB-UniRule"/>
</dbReference>
<accession>A0A420YNF7</accession>
<keyword evidence="5 9" id="KW-0805">Transcription regulation</keyword>
<evidence type="ECO:0000256" key="1">
    <source>
        <dbReference type="ARBA" id="ARBA00002817"/>
    </source>
</evidence>
<evidence type="ECO:0000256" key="6">
    <source>
        <dbReference type="ARBA" id="ARBA00023163"/>
    </source>
</evidence>
<comment type="similarity">
    <text evidence="3 9">Belongs to the TFB5 family.</text>
</comment>
<dbReference type="Pfam" id="PF06331">
    <property type="entry name" value="Tfb5"/>
    <property type="match status" value="1"/>
</dbReference>
<comment type="function">
    <text evidence="1">Component of the general transcription and DNA repair factor IIH (TFIIH) core complex, which is involved in general and transcription-coupled nucleotide excision repair (NER) of damaged DNA and, when complexed to TFIIK, in RNA transcription by RNA polymerase II. In NER, TFIIH acts by opening DNA around the lesion to allow the excision of the damaged oligonucleotide and its replacement by a new DNA fragment. In transcription, TFIIH has an essential role in transcription initiation. When the pre-initiation complex (PIC) has been established, TFIIH is required for promoter opening and promoter escape. Phosphorylation of the C-terminal tail (CTD) of the largest subunit of RNA polymerase II by the kinase module TFIIK controls the initiation of transcription.</text>
</comment>
<protein>
    <recommendedName>
        <fullName evidence="9">General transcription and DNA repair factor IIH subunit TFB5</fullName>
    </recommendedName>
</protein>
<dbReference type="GO" id="GO:0006294">
    <property type="term" value="P:nucleotide-excision repair, preincision complex assembly"/>
    <property type="evidence" value="ECO:0007669"/>
    <property type="project" value="TreeGrafter"/>
</dbReference>
<dbReference type="AlphaFoldDB" id="A0A420YNF7"/>
<evidence type="ECO:0000313" key="11">
    <source>
        <dbReference type="Proteomes" id="UP000275385"/>
    </source>
</evidence>
<keyword evidence="7 9" id="KW-0234">DNA repair</keyword>
<evidence type="ECO:0000256" key="4">
    <source>
        <dbReference type="ARBA" id="ARBA00022763"/>
    </source>
</evidence>
<evidence type="ECO:0000256" key="8">
    <source>
        <dbReference type="ARBA" id="ARBA00023242"/>
    </source>
</evidence>
<gene>
    <name evidence="10" type="primary">RTF1</name>
    <name evidence="10" type="ORF">DL546_007385</name>
</gene>
<evidence type="ECO:0000313" key="10">
    <source>
        <dbReference type="EMBL" id="RKU49447.1"/>
    </source>
</evidence>
<dbReference type="Proteomes" id="UP000275385">
    <property type="component" value="Unassembled WGS sequence"/>
</dbReference>
<dbReference type="FunFam" id="3.30.70.1220:FF:000002">
    <property type="entry name" value="RNA polymerase II transcription factor B subunit 5"/>
    <property type="match status" value="1"/>
</dbReference>
<comment type="caution">
    <text evidence="10">The sequence shown here is derived from an EMBL/GenBank/DDBJ whole genome shotgun (WGS) entry which is preliminary data.</text>
</comment>
<dbReference type="SMART" id="SM01395">
    <property type="entry name" value="Tbf5"/>
    <property type="match status" value="1"/>
</dbReference>
<dbReference type="PANTHER" id="PTHR28580:SF1">
    <property type="entry name" value="GENERAL TRANSCRIPTION FACTOR IIH SUBUNIT 5"/>
    <property type="match status" value="1"/>
</dbReference>
<dbReference type="PANTHER" id="PTHR28580">
    <property type="entry name" value="GENERAL TRANSCRIPTION FACTOR IIH SUBUNIT 5"/>
    <property type="match status" value="1"/>
</dbReference>
<name>A0A420YNF7_9PEZI</name>
<evidence type="ECO:0000256" key="3">
    <source>
        <dbReference type="ARBA" id="ARBA00007470"/>
    </source>
</evidence>